<evidence type="ECO:0000256" key="2">
    <source>
        <dbReference type="ARBA" id="ARBA00022737"/>
    </source>
</evidence>
<evidence type="ECO:0000256" key="4">
    <source>
        <dbReference type="PROSITE-ProRule" id="PRU00035"/>
    </source>
</evidence>
<proteinExistence type="predicted"/>
<dbReference type="InterPro" id="IPR015943">
    <property type="entry name" value="WD40/YVTN_repeat-like_dom_sf"/>
</dbReference>
<feature type="compositionally biased region" description="Basic residues" evidence="6">
    <location>
        <begin position="2489"/>
        <end position="2502"/>
    </location>
</feature>
<feature type="compositionally biased region" description="Low complexity" evidence="6">
    <location>
        <begin position="786"/>
        <end position="800"/>
    </location>
</feature>
<feature type="compositionally biased region" description="Acidic residues" evidence="6">
    <location>
        <begin position="2258"/>
        <end position="2275"/>
    </location>
</feature>
<dbReference type="Pfam" id="PF25313">
    <property type="entry name" value="BRWD_AD"/>
    <property type="match status" value="1"/>
</dbReference>
<feature type="domain" description="Bromo" evidence="7">
    <location>
        <begin position="1195"/>
        <end position="1265"/>
    </location>
</feature>
<feature type="compositionally biased region" description="Polar residues" evidence="6">
    <location>
        <begin position="2015"/>
        <end position="2046"/>
    </location>
</feature>
<feature type="compositionally biased region" description="Basic residues" evidence="6">
    <location>
        <begin position="1686"/>
        <end position="1710"/>
    </location>
</feature>
<feature type="compositionally biased region" description="Basic and acidic residues" evidence="6">
    <location>
        <begin position="892"/>
        <end position="904"/>
    </location>
</feature>
<feature type="repeat" description="WD" evidence="5">
    <location>
        <begin position="464"/>
        <end position="506"/>
    </location>
</feature>
<keyword evidence="3 4" id="KW-0103">Bromodomain</keyword>
<feature type="compositionally biased region" description="Basic residues" evidence="6">
    <location>
        <begin position="2369"/>
        <end position="2383"/>
    </location>
</feature>
<feature type="compositionally biased region" description="Basic and acidic residues" evidence="6">
    <location>
        <begin position="1857"/>
        <end position="1871"/>
    </location>
</feature>
<feature type="compositionally biased region" description="Acidic residues" evidence="6">
    <location>
        <begin position="1946"/>
        <end position="1956"/>
    </location>
</feature>
<feature type="compositionally biased region" description="Acidic residues" evidence="6">
    <location>
        <begin position="1913"/>
        <end position="1929"/>
    </location>
</feature>
<feature type="compositionally biased region" description="Polar residues" evidence="6">
    <location>
        <begin position="1796"/>
        <end position="1806"/>
    </location>
</feature>
<keyword evidence="1 5" id="KW-0853">WD repeat</keyword>
<dbReference type="Gene3D" id="1.20.920.10">
    <property type="entry name" value="Bromodomain-like"/>
    <property type="match status" value="2"/>
</dbReference>
<feature type="compositionally biased region" description="Basic residues" evidence="6">
    <location>
        <begin position="939"/>
        <end position="950"/>
    </location>
</feature>
<dbReference type="InterPro" id="IPR057451">
    <property type="entry name" value="BRWD/PHIP_AD"/>
</dbReference>
<feature type="repeat" description="WD" evidence="5">
    <location>
        <begin position="263"/>
        <end position="308"/>
    </location>
</feature>
<feature type="repeat" description="WD" evidence="5">
    <location>
        <begin position="429"/>
        <end position="463"/>
    </location>
</feature>
<dbReference type="PROSITE" id="PS50082">
    <property type="entry name" value="WD_REPEATS_2"/>
    <property type="match status" value="6"/>
</dbReference>
<feature type="region of interest" description="Disordered" evidence="6">
    <location>
        <begin position="782"/>
        <end position="954"/>
    </location>
</feature>
<feature type="compositionally biased region" description="Acidic residues" evidence="6">
    <location>
        <begin position="839"/>
        <end position="853"/>
    </location>
</feature>
<evidence type="ECO:0000313" key="8">
    <source>
        <dbReference type="EnsemblMetazoa" id="AMIN003339-PA"/>
    </source>
</evidence>
<feature type="domain" description="Bromo" evidence="7">
    <location>
        <begin position="1359"/>
        <end position="1429"/>
    </location>
</feature>
<name>A0A182VZ34_9DIPT</name>
<organism evidence="8 9">
    <name type="scientific">Anopheles minimus</name>
    <dbReference type="NCBI Taxonomy" id="112268"/>
    <lineage>
        <taxon>Eukaryota</taxon>
        <taxon>Metazoa</taxon>
        <taxon>Ecdysozoa</taxon>
        <taxon>Arthropoda</taxon>
        <taxon>Hexapoda</taxon>
        <taxon>Insecta</taxon>
        <taxon>Pterygota</taxon>
        <taxon>Neoptera</taxon>
        <taxon>Endopterygota</taxon>
        <taxon>Diptera</taxon>
        <taxon>Nematocera</taxon>
        <taxon>Culicoidea</taxon>
        <taxon>Culicidae</taxon>
        <taxon>Anophelinae</taxon>
        <taxon>Anopheles</taxon>
    </lineage>
</organism>
<dbReference type="PROSITE" id="PS00633">
    <property type="entry name" value="BROMODOMAIN_1"/>
    <property type="match status" value="1"/>
</dbReference>
<feature type="compositionally biased region" description="Acidic residues" evidence="6">
    <location>
        <begin position="1630"/>
        <end position="1645"/>
    </location>
</feature>
<evidence type="ECO:0000256" key="1">
    <source>
        <dbReference type="ARBA" id="ARBA00022574"/>
    </source>
</evidence>
<dbReference type="PROSITE" id="PS50294">
    <property type="entry name" value="WD_REPEATS_REGION"/>
    <property type="match status" value="5"/>
</dbReference>
<dbReference type="PROSITE" id="PS50014">
    <property type="entry name" value="BROMODOMAIN_2"/>
    <property type="match status" value="2"/>
</dbReference>
<feature type="compositionally biased region" description="Low complexity" evidence="6">
    <location>
        <begin position="1311"/>
        <end position="1332"/>
    </location>
</feature>
<dbReference type="SUPFAM" id="SSF47370">
    <property type="entry name" value="Bromodomain"/>
    <property type="match status" value="2"/>
</dbReference>
<dbReference type="FunFam" id="2.130.10.10:FF:001397">
    <property type="entry name" value="AGAP002030-PA-like protein"/>
    <property type="match status" value="1"/>
</dbReference>
<feature type="compositionally biased region" description="Low complexity" evidence="6">
    <location>
        <begin position="631"/>
        <end position="648"/>
    </location>
</feature>
<feature type="compositionally biased region" description="Acidic residues" evidence="6">
    <location>
        <begin position="1825"/>
        <end position="1836"/>
    </location>
</feature>
<keyword evidence="2" id="KW-0677">Repeat</keyword>
<dbReference type="Pfam" id="PF00400">
    <property type="entry name" value="WD40"/>
    <property type="match status" value="7"/>
</dbReference>
<feature type="repeat" description="WD" evidence="5">
    <location>
        <begin position="364"/>
        <end position="399"/>
    </location>
</feature>
<dbReference type="SMART" id="SM00320">
    <property type="entry name" value="WD40"/>
    <property type="match status" value="8"/>
</dbReference>
<reference evidence="8" key="2">
    <citation type="submission" date="2020-05" db="UniProtKB">
        <authorList>
            <consortium name="EnsemblMetazoa"/>
        </authorList>
    </citation>
    <scope>IDENTIFICATION</scope>
    <source>
        <strain evidence="8">MINIMUS1</strain>
    </source>
</reference>
<dbReference type="PRINTS" id="PR00503">
    <property type="entry name" value="BROMODOMAIN"/>
</dbReference>
<accession>A0A182VZ34</accession>
<feature type="compositionally biased region" description="Low complexity" evidence="6">
    <location>
        <begin position="2130"/>
        <end position="2163"/>
    </location>
</feature>
<feature type="compositionally biased region" description="Acidic residues" evidence="6">
    <location>
        <begin position="2547"/>
        <end position="2564"/>
    </location>
</feature>
<feature type="compositionally biased region" description="Acidic residues" evidence="6">
    <location>
        <begin position="2389"/>
        <end position="2400"/>
    </location>
</feature>
<feature type="compositionally biased region" description="Polar residues" evidence="6">
    <location>
        <begin position="1520"/>
        <end position="1529"/>
    </location>
</feature>
<dbReference type="PROSITE" id="PS00678">
    <property type="entry name" value="WD_REPEATS_1"/>
    <property type="match status" value="3"/>
</dbReference>
<dbReference type="PANTHER" id="PTHR16266">
    <property type="entry name" value="WD REPEAT DOMAIN 9"/>
    <property type="match status" value="1"/>
</dbReference>
<dbReference type="InterPro" id="IPR001680">
    <property type="entry name" value="WD40_rpt"/>
</dbReference>
<feature type="compositionally biased region" description="Low complexity" evidence="6">
    <location>
        <begin position="875"/>
        <end position="890"/>
    </location>
</feature>
<dbReference type="InterPro" id="IPR036322">
    <property type="entry name" value="WD40_repeat_dom_sf"/>
</dbReference>
<feature type="compositionally biased region" description="Low complexity" evidence="6">
    <location>
        <begin position="2002"/>
        <end position="2014"/>
    </location>
</feature>
<feature type="compositionally biased region" description="Polar residues" evidence="6">
    <location>
        <begin position="2070"/>
        <end position="2099"/>
    </location>
</feature>
<reference evidence="9" key="1">
    <citation type="submission" date="2013-03" db="EMBL/GenBank/DDBJ databases">
        <title>The Genome Sequence of Anopheles minimus MINIMUS1.</title>
        <authorList>
            <consortium name="The Broad Institute Genomics Platform"/>
            <person name="Neafsey D.E."/>
            <person name="Walton C."/>
            <person name="Walker B."/>
            <person name="Young S.K."/>
            <person name="Zeng Q."/>
            <person name="Gargeya S."/>
            <person name="Fitzgerald M."/>
            <person name="Haas B."/>
            <person name="Abouelleil A."/>
            <person name="Allen A.W."/>
            <person name="Alvarado L."/>
            <person name="Arachchi H.M."/>
            <person name="Berlin A.M."/>
            <person name="Chapman S.B."/>
            <person name="Gainer-Dewar J."/>
            <person name="Goldberg J."/>
            <person name="Griggs A."/>
            <person name="Gujja S."/>
            <person name="Hansen M."/>
            <person name="Howarth C."/>
            <person name="Imamovic A."/>
            <person name="Ireland A."/>
            <person name="Larimer J."/>
            <person name="McCowan C."/>
            <person name="Murphy C."/>
            <person name="Pearson M."/>
            <person name="Poon T.W."/>
            <person name="Priest M."/>
            <person name="Roberts A."/>
            <person name="Saif S."/>
            <person name="Shea T."/>
            <person name="Sisk P."/>
            <person name="Sykes S."/>
            <person name="Wortman J."/>
            <person name="Nusbaum C."/>
            <person name="Birren B."/>
        </authorList>
    </citation>
    <scope>NUCLEOTIDE SEQUENCE [LARGE SCALE GENOMIC DNA]</scope>
    <source>
        <strain evidence="9">MINIMUS1</strain>
    </source>
</reference>
<feature type="region of interest" description="Disordered" evidence="6">
    <location>
        <begin position="1301"/>
        <end position="1339"/>
    </location>
</feature>
<feature type="compositionally biased region" description="Low complexity" evidence="6">
    <location>
        <begin position="1491"/>
        <end position="1519"/>
    </location>
</feature>
<feature type="repeat" description="WD" evidence="5">
    <location>
        <begin position="179"/>
        <end position="220"/>
    </location>
</feature>
<dbReference type="InterPro" id="IPR036427">
    <property type="entry name" value="Bromodomain-like_sf"/>
</dbReference>
<feature type="compositionally biased region" description="Polar residues" evidence="6">
    <location>
        <begin position="2220"/>
        <end position="2230"/>
    </location>
</feature>
<evidence type="ECO:0000256" key="6">
    <source>
        <dbReference type="SAM" id="MobiDB-lite"/>
    </source>
</evidence>
<dbReference type="Gene3D" id="2.130.10.10">
    <property type="entry name" value="YVTN repeat-like/Quinoprotein amine dehydrogenase"/>
    <property type="match status" value="3"/>
</dbReference>
<feature type="compositionally biased region" description="Low complexity" evidence="6">
    <location>
        <begin position="2416"/>
        <end position="2445"/>
    </location>
</feature>
<feature type="compositionally biased region" description="Basic and acidic residues" evidence="6">
    <location>
        <begin position="1903"/>
        <end position="1912"/>
    </location>
</feature>
<feature type="compositionally biased region" description="Low complexity" evidence="6">
    <location>
        <begin position="1563"/>
        <end position="1619"/>
    </location>
</feature>
<feature type="region of interest" description="Disordered" evidence="6">
    <location>
        <begin position="667"/>
        <end position="728"/>
    </location>
</feature>
<feature type="repeat" description="WD" evidence="5">
    <location>
        <begin position="221"/>
        <end position="262"/>
    </location>
</feature>
<dbReference type="GO" id="GO:0008360">
    <property type="term" value="P:regulation of cell shape"/>
    <property type="evidence" value="ECO:0007669"/>
    <property type="project" value="TreeGrafter"/>
</dbReference>
<feature type="region of interest" description="Disordered" evidence="6">
    <location>
        <begin position="625"/>
        <end position="648"/>
    </location>
</feature>
<feature type="compositionally biased region" description="Low complexity" evidence="6">
    <location>
        <begin position="854"/>
        <end position="863"/>
    </location>
</feature>
<dbReference type="FunFam" id="2.130.10.10:FF:000674">
    <property type="entry name" value="WD-repeat protein, putative"/>
    <property type="match status" value="1"/>
</dbReference>
<dbReference type="FunFam" id="2.130.10.10:FF:000997">
    <property type="entry name" value="AGAP002030-PA-like protein"/>
    <property type="match status" value="1"/>
</dbReference>
<protein>
    <recommendedName>
        <fullName evidence="7">Bromo domain-containing protein</fullName>
    </recommendedName>
</protein>
<dbReference type="Pfam" id="PF25437">
    <property type="entry name" value="BRWD1_N"/>
    <property type="match status" value="1"/>
</dbReference>
<feature type="compositionally biased region" description="Polar residues" evidence="6">
    <location>
        <begin position="2164"/>
        <end position="2175"/>
    </location>
</feature>
<dbReference type="FunFam" id="1.20.920.10:FF:000060">
    <property type="entry name" value="PH-interacting protein isoform X3"/>
    <property type="match status" value="1"/>
</dbReference>
<dbReference type="VEuPathDB" id="VectorBase:AMIN003339"/>
<evidence type="ECO:0000313" key="9">
    <source>
        <dbReference type="Proteomes" id="UP000075920"/>
    </source>
</evidence>
<feature type="region of interest" description="Disordered" evidence="6">
    <location>
        <begin position="1457"/>
        <end position="2474"/>
    </location>
</feature>
<dbReference type="Proteomes" id="UP000075920">
    <property type="component" value="Unassembled WGS sequence"/>
</dbReference>
<feature type="compositionally biased region" description="Acidic residues" evidence="6">
    <location>
        <begin position="1530"/>
        <end position="1542"/>
    </location>
</feature>
<evidence type="ECO:0000256" key="3">
    <source>
        <dbReference type="ARBA" id="ARBA00023117"/>
    </source>
</evidence>
<sequence>MEERSLVKENISVPELYFLISKFLANGPLRETAKVLVQELEHLDILPRRLDWTGQEHRQSLEELERKYPHVGPEHLLEICSRIGPLLDKVLPPAVSGVMSILGAGRQSLLRTKESVSRPRQLIDYYTRRHDRPLCDVVNRNNTHNFVKVLYGRESAGPLTRRQAIPTSFYSKQTLQRRTLGHLSAVYCVLFDRTGKYIITAADDFLVKLWSAIDGRLLATFRGASAEITDIAINLDNTMLAAGSLDRILRVWDLQFGGPIAVLSGHTGMITSVNFCPSPKTDLRFLVTTSTDGSVAFWEYTTRGGKTTFSSKPTSYHEKLRPGQAQMICASFSPGGIFMAAGSADHHVRVYLMSEDGPKRILETESHLDTVDSIQWAHSGLRFISGSKDGTALVWHFESQQWKSIRLNMADRLPSCPPVNAEDNVKLKVTMVSWDNTDNWVITAVNDFTIKVWNAHTGKLHRVLRGHTNEIYVLESHQKDSGVLLSAGHDGQLFIWDIVQGVSMANFVNRIDDHCEGGIYDAKWSPDGMMIAATDSHGHILMFGYGSGHEKLAQLPQELFFHTDYRPLIRDSALHVMDEQTQTMPHLMPPPFLVDIDGNPYPPALQRLVPGRENCPTDQLIPNISVGGEGADIQQPAGAQPGPQEIAGGAYSNIDRMIEALANRRQVGDGGAGRGAPEEDHQAPDSNNDRARGDEAGGAFQPGNARPPNNPNQAGGRNAQRGFGSAGNWHRTEEGFKFHRRQYVRPMSYSAMVNLKQRIYASGIQEQEVYRREMRRRPVMINTANSASSSGGPSSLGGNRRAARAGGGANRSLRRANGEGGVNGARPAYRTRAVRENEPAPEPDEDEAPEEQNESSSSESSNSDYSTAIEEKLDLSGSSSSDTESSDYSDWVSHEPGRNLEPPKRSKRKHVQRRAYSPPDPDQPGPSNATPGASGTAGGRRRSTKVRKIPLTRDGEIPEQFRPPEWLSEVIPRKAPYYPQMGDEVVYFRQGHQRYLEAVRTKSVYNLGNRCEPWAAMEIQAHELCKVIGIKYEIRPPRLCCLKLAIITEDGELTGRSFAIKYHDMPDVLDFLVLKQTFDTSVGRSWGPGDRFRCMIEDVWWTGQIESHNQLSPDFPDSLFMCFRVRWDNGEYELMSPWDLEPVDEARQPEEVGGAVPVLPEELQATLYQPKPEEWPRGDRDASCRRIIAGLEQVMGLAIADLFLAPVDLNIYPEYAFVVEYPIDLNTIKSRFENHFYRRITSAQFDVRYLATNAEKFNESHSTIVRNARIITDLCLRILSDLNEIDVPAVYHQLVDTYLSSDSETERHRPGPSTSSAQGAGPSGSGISSNRRTGSRRSRRLVPEGDWRVDCRELLEMIWQCDDSEPFREPVDTIEHPDYLQIIDTPMDLRTIKEDLLGGNYDTPYDFCKDMRLIFQNSRNYNTNKRSRIYSMTLRLSTLFEAHIKAVIYNWKSARRRNRSNGAGNHDLSTTGGSNGQASSSKRRRRDQRDGAGPSSSRRGGAPLNSSSASGVNTSGSSSRTTASHNAAQSDEEDDDDDDEEEDRRTAKNRSAKRTRNGGMLTSSSSRRGQSSSTVAGGSNGVSSSSAGGIGNSNNVIDPLAMPGPSSSRTSRGATSGARMLTRRGRRSQDEDEAEEEPASSDESDVSTSDTTSESDSDDDDDDDSTGVPVSHRADYDSGEMYDPYKRRKQRSQQKKKQKKRSKVHRKAGKHTVVSSTTKRKRPGVLDDTPVEGSSNGRRVPTAVRAVRQDLFGNSGSAGAVAGDISGTRSLRNGGTVASIAPSRALGDGGDVETGPSGQTDNSKPKTTVGGKRPRRSTRNQMDDSSNDDDDDDDSGDDARGGEGPSMRGPAAKRNRNRYESDHSYHKERPKTARIVSDSDNENVGEPSRSTRGSVRRAQAEWGKSEDSLEERNNEDDDEDDDDDDDDDDGNRNGRNVGASKLRSENDDDEEDDDEDVRVGRNTRQTAPSSSSTVTPARRMRARKLPSDLDQSPEETSNISKRSSATQRAQRTAAGQNHSTTRQSASSSRNNWYASESDNDANQPAGGSTVPAVASTSFHSVRSSRRLIVETSSAEVTANGSTSGSSMVRRTISSTTVASSRRLRGMEVSASSGTATPPPHTVDHNYGEPGPSSAASSSGSAGISRTSTTAHASSVAAVSGVSAIRQTRTRSTVLSRHQRNPDELDQGVAMQEARQEVNDEVPTDGSDEDDNQPLRMATGLRSSRSNTARQLRSRAAGESCTPLKRKSTRISSSHEEDLHEEDADSDDSDDSDDDNTPLHMMAGSSSRTRSSRSQTAAVAGTPKKTDSTSFGSRMAAHRTRRKERYTSDEEYEAPGPSSGRSTRKLKRPRYNEESDEEDDDVHRGDNNHHGRAQRNATRQRPRVMRRDDNEDDEDNDDEEDNIARALANIRQRSRRQIASSSSAQHDGDASNATAANNGSTNSHSNRVVDNHHHHNTTQQQPYHHAPPPSRHQSATGILHRRDIDEAEHSRRRHQQHHAHRSNGGRLPRNTNNHPELPQAVDDNVAATAGPSSRYSRGRDGPHHHDSDEDDDGSMQDDDRLENDTDAATLLTSVSSRGRIRRINPRYWEETNTSTSEEEFAVFNSTDRLQQHHSRDQCVEELLLHDATTTTTTTTVSSLDVQVDDVVYDIGEVMMFSASPSGATIEELEFILGT</sequence>
<feature type="compositionally biased region" description="Basic residues" evidence="6">
    <location>
        <begin position="1547"/>
        <end position="1556"/>
    </location>
</feature>
<feature type="compositionally biased region" description="Basic and acidic residues" evidence="6">
    <location>
        <begin position="676"/>
        <end position="695"/>
    </location>
</feature>
<feature type="compositionally biased region" description="Low complexity" evidence="6">
    <location>
        <begin position="2284"/>
        <end position="2293"/>
    </location>
</feature>
<feature type="compositionally biased region" description="Basic and acidic residues" evidence="6">
    <location>
        <begin position="2536"/>
        <end position="2546"/>
    </location>
</feature>
<evidence type="ECO:0000256" key="5">
    <source>
        <dbReference type="PROSITE-ProRule" id="PRU00221"/>
    </source>
</evidence>
<dbReference type="GO" id="GO:0005634">
    <property type="term" value="C:nucleus"/>
    <property type="evidence" value="ECO:0007669"/>
    <property type="project" value="TreeGrafter"/>
</dbReference>
<feature type="region of interest" description="Disordered" evidence="6">
    <location>
        <begin position="2486"/>
        <end position="2566"/>
    </location>
</feature>
<feature type="compositionally biased region" description="Acidic residues" evidence="6">
    <location>
        <begin position="2198"/>
        <end position="2211"/>
    </location>
</feature>
<dbReference type="PANTHER" id="PTHR16266:SF17">
    <property type="entry name" value="BRWD3"/>
    <property type="match status" value="1"/>
</dbReference>
<dbReference type="STRING" id="112268.A0A182VZ34"/>
<dbReference type="InterPro" id="IPR057452">
    <property type="entry name" value="BRWD/PHIP_N"/>
</dbReference>
<dbReference type="CDD" id="cd05529">
    <property type="entry name" value="Bromo_WDR9_I_like"/>
    <property type="match status" value="1"/>
</dbReference>
<dbReference type="InterPro" id="IPR052060">
    <property type="entry name" value="Bromo_WD_repeat"/>
</dbReference>
<keyword evidence="9" id="KW-1185">Reference proteome</keyword>
<dbReference type="GO" id="GO:0007010">
    <property type="term" value="P:cytoskeleton organization"/>
    <property type="evidence" value="ECO:0007669"/>
    <property type="project" value="TreeGrafter"/>
</dbReference>
<dbReference type="FunFam" id="1.20.920.10:FF:000044">
    <property type="entry name" value="Bromodomain and WD repeat domain-containing 1"/>
    <property type="match status" value="1"/>
</dbReference>
<dbReference type="GO" id="GO:0006357">
    <property type="term" value="P:regulation of transcription by RNA polymerase II"/>
    <property type="evidence" value="ECO:0007669"/>
    <property type="project" value="TreeGrafter"/>
</dbReference>
<evidence type="ECO:0000259" key="7">
    <source>
        <dbReference type="PROSITE" id="PS50014"/>
    </source>
</evidence>
<dbReference type="EnsemblMetazoa" id="AMIN003339-RA">
    <property type="protein sequence ID" value="AMIN003339-PA"/>
    <property type="gene ID" value="AMIN003339"/>
</dbReference>
<dbReference type="InterPro" id="IPR018359">
    <property type="entry name" value="Bromodomain_CS"/>
</dbReference>
<dbReference type="CDD" id="cd00200">
    <property type="entry name" value="WD40"/>
    <property type="match status" value="1"/>
</dbReference>
<dbReference type="Pfam" id="PF00439">
    <property type="entry name" value="Bromodomain"/>
    <property type="match status" value="2"/>
</dbReference>
<dbReference type="InterPro" id="IPR001487">
    <property type="entry name" value="Bromodomain"/>
</dbReference>
<dbReference type="SUPFAM" id="SSF50978">
    <property type="entry name" value="WD40 repeat-like"/>
    <property type="match status" value="1"/>
</dbReference>
<feature type="compositionally biased region" description="Acidic residues" evidence="6">
    <location>
        <begin position="1653"/>
        <end position="1665"/>
    </location>
</feature>
<dbReference type="SMART" id="SM00297">
    <property type="entry name" value="BROMO"/>
    <property type="match status" value="2"/>
</dbReference>
<dbReference type="InterPro" id="IPR019775">
    <property type="entry name" value="WD40_repeat_CS"/>
</dbReference>